<name>A0A0A8Y9X3_ARUDO</name>
<dbReference type="Pfam" id="PF04188">
    <property type="entry name" value="Mannosyl_trans2"/>
    <property type="match status" value="1"/>
</dbReference>
<evidence type="ECO:0000256" key="4">
    <source>
        <dbReference type="ARBA" id="ARBA00022502"/>
    </source>
</evidence>
<evidence type="ECO:0000256" key="2">
    <source>
        <dbReference type="ARBA" id="ARBA00004687"/>
    </source>
</evidence>
<keyword evidence="4 11" id="KW-0337">GPI-anchor biosynthesis</keyword>
<feature type="transmembrane region" description="Helical" evidence="11">
    <location>
        <begin position="30"/>
        <end position="50"/>
    </location>
</feature>
<dbReference type="EC" id="2.4.1.-" evidence="11"/>
<dbReference type="GO" id="GO:0006506">
    <property type="term" value="P:GPI anchor biosynthetic process"/>
    <property type="evidence" value="ECO:0007669"/>
    <property type="project" value="UniProtKB-UniPathway"/>
</dbReference>
<organism evidence="13">
    <name type="scientific">Arundo donax</name>
    <name type="common">Giant reed</name>
    <name type="synonym">Donax arundinaceus</name>
    <dbReference type="NCBI Taxonomy" id="35708"/>
    <lineage>
        <taxon>Eukaryota</taxon>
        <taxon>Viridiplantae</taxon>
        <taxon>Streptophyta</taxon>
        <taxon>Embryophyta</taxon>
        <taxon>Tracheophyta</taxon>
        <taxon>Spermatophyta</taxon>
        <taxon>Magnoliopsida</taxon>
        <taxon>Liliopsida</taxon>
        <taxon>Poales</taxon>
        <taxon>Poaceae</taxon>
        <taxon>PACMAD clade</taxon>
        <taxon>Arundinoideae</taxon>
        <taxon>Arundineae</taxon>
        <taxon>Arundo</taxon>
    </lineage>
</organism>
<dbReference type="UniPathway" id="UPA00196"/>
<evidence type="ECO:0000256" key="10">
    <source>
        <dbReference type="ARBA" id="ARBA00023136"/>
    </source>
</evidence>
<reference evidence="13" key="1">
    <citation type="submission" date="2014-09" db="EMBL/GenBank/DDBJ databases">
        <authorList>
            <person name="Magalhaes I.L.F."/>
            <person name="Oliveira U."/>
            <person name="Santos F.R."/>
            <person name="Vidigal T.H.D.A."/>
            <person name="Brescovit A.D."/>
            <person name="Santos A.J."/>
        </authorList>
    </citation>
    <scope>NUCLEOTIDE SEQUENCE</scope>
    <source>
        <tissue evidence="13">Shoot tissue taken approximately 20 cm above the soil surface</tissue>
    </source>
</reference>
<dbReference type="GO" id="GO:0005789">
    <property type="term" value="C:endoplasmic reticulum membrane"/>
    <property type="evidence" value="ECO:0007669"/>
    <property type="project" value="UniProtKB-SubCell"/>
</dbReference>
<dbReference type="PANTHER" id="PTHR12468">
    <property type="entry name" value="GPI MANNOSYLTRANSFERASE 2"/>
    <property type="match status" value="1"/>
</dbReference>
<dbReference type="GO" id="GO:0031501">
    <property type="term" value="C:mannosyltransferase complex"/>
    <property type="evidence" value="ECO:0007669"/>
    <property type="project" value="TreeGrafter"/>
</dbReference>
<feature type="transmembrane region" description="Helical" evidence="11">
    <location>
        <begin position="62"/>
        <end position="80"/>
    </location>
</feature>
<dbReference type="GO" id="GO:0004376">
    <property type="term" value="F:GPI mannosyltransferase activity"/>
    <property type="evidence" value="ECO:0007669"/>
    <property type="project" value="InterPro"/>
</dbReference>
<proteinExistence type="inferred from homology"/>
<reference evidence="13" key="2">
    <citation type="journal article" date="2015" name="Data Brief">
        <title>Shoot transcriptome of the giant reed, Arundo donax.</title>
        <authorList>
            <person name="Barrero R.A."/>
            <person name="Guerrero F.D."/>
            <person name="Moolhuijzen P."/>
            <person name="Goolsby J.A."/>
            <person name="Tidwell J."/>
            <person name="Bellgard S.E."/>
            <person name="Bellgard M.I."/>
        </authorList>
    </citation>
    <scope>NUCLEOTIDE SEQUENCE</scope>
    <source>
        <tissue evidence="13">Shoot tissue taken approximately 20 cm above the soil surface</tissue>
    </source>
</reference>
<evidence type="ECO:0000256" key="12">
    <source>
        <dbReference type="SAM" id="MobiDB-lite"/>
    </source>
</evidence>
<evidence type="ECO:0000256" key="8">
    <source>
        <dbReference type="ARBA" id="ARBA00022824"/>
    </source>
</evidence>
<comment type="similarity">
    <text evidence="3 11">Belongs to the PIGV family.</text>
</comment>
<evidence type="ECO:0000256" key="7">
    <source>
        <dbReference type="ARBA" id="ARBA00022692"/>
    </source>
</evidence>
<evidence type="ECO:0000256" key="6">
    <source>
        <dbReference type="ARBA" id="ARBA00022679"/>
    </source>
</evidence>
<dbReference type="AlphaFoldDB" id="A0A0A8Y9X3"/>
<sequence length="167" mass="18506">MGSSLGRLLHDWKHYRHANNVFASLVRRHFGLFLICLTTLNKLFLLSFRGVGFLRYFQLKQLPNFLLASPALSLAVYSIAHYTKMLYQLFQTSSIHKQIIAALEERSVESCKRSDVATVLMSELSAGLANTAQGTSEIKQRKSVATETASASSHNTVIASQNQGESG</sequence>
<evidence type="ECO:0000256" key="3">
    <source>
        <dbReference type="ARBA" id="ARBA00008698"/>
    </source>
</evidence>
<comment type="pathway">
    <text evidence="2 11">Glycolipid biosynthesis; glycosylphosphatidylinositol-anchor biosynthesis.</text>
</comment>
<dbReference type="PANTHER" id="PTHR12468:SF2">
    <property type="entry name" value="GPI MANNOSYLTRANSFERASE 2"/>
    <property type="match status" value="1"/>
</dbReference>
<evidence type="ECO:0000313" key="13">
    <source>
        <dbReference type="EMBL" id="JAD22170.1"/>
    </source>
</evidence>
<keyword evidence="5 11" id="KW-0328">Glycosyltransferase</keyword>
<protein>
    <recommendedName>
        <fullName evidence="11">GPI mannosyltransferase 2</fullName>
        <ecNumber evidence="11">2.4.1.-</ecNumber>
    </recommendedName>
</protein>
<keyword evidence="9 11" id="KW-1133">Transmembrane helix</keyword>
<keyword evidence="7 11" id="KW-0812">Transmembrane</keyword>
<comment type="caution">
    <text evidence="11">Lacks conserved residue(s) required for the propagation of feature annotation.</text>
</comment>
<comment type="function">
    <text evidence="11">Mannosyltransferase involved in glycosylphosphatidylinositol-anchor biosynthesis.</text>
</comment>
<keyword evidence="8 11" id="KW-0256">Endoplasmic reticulum</keyword>
<accession>A0A0A8Y9X3</accession>
<evidence type="ECO:0000256" key="1">
    <source>
        <dbReference type="ARBA" id="ARBA00004477"/>
    </source>
</evidence>
<keyword evidence="6 11" id="KW-0808">Transferase</keyword>
<evidence type="ECO:0000256" key="9">
    <source>
        <dbReference type="ARBA" id="ARBA00022989"/>
    </source>
</evidence>
<evidence type="ECO:0000256" key="5">
    <source>
        <dbReference type="ARBA" id="ARBA00022676"/>
    </source>
</evidence>
<dbReference type="EMBL" id="GBRH01275725">
    <property type="protein sequence ID" value="JAD22170.1"/>
    <property type="molecule type" value="Transcribed_RNA"/>
</dbReference>
<dbReference type="GO" id="GO:0000009">
    <property type="term" value="F:alpha-1,6-mannosyltransferase activity"/>
    <property type="evidence" value="ECO:0007669"/>
    <property type="project" value="InterPro"/>
</dbReference>
<keyword evidence="10 11" id="KW-0472">Membrane</keyword>
<evidence type="ECO:0000256" key="11">
    <source>
        <dbReference type="RuleBase" id="RU363112"/>
    </source>
</evidence>
<comment type="subcellular location">
    <subcellularLocation>
        <location evidence="1 11">Endoplasmic reticulum membrane</location>
        <topology evidence="1 11">Multi-pass membrane protein</topology>
    </subcellularLocation>
</comment>
<dbReference type="InterPro" id="IPR007315">
    <property type="entry name" value="PIG-V/Gpi18"/>
</dbReference>
<feature type="region of interest" description="Disordered" evidence="12">
    <location>
        <begin position="139"/>
        <end position="167"/>
    </location>
</feature>